<feature type="compositionally biased region" description="Basic and acidic residues" evidence="1">
    <location>
        <begin position="19"/>
        <end position="32"/>
    </location>
</feature>
<sequence length="125" mass="13993">MRKDACSTMIKMDPDIEGWDLKEAQPEGERTRTPAWNNEQEERDPVKRGDRQPEVEFDRPARVGSSIGTGSVPNYKANLDSPKTGEKAVDLDATTPEVEGLIRRVFRGEVSTEGKGKEMNKENVC</sequence>
<name>A0AAV7Q0X5_PLEWA</name>
<reference evidence="2" key="1">
    <citation type="journal article" date="2022" name="bioRxiv">
        <title>Sequencing and chromosome-scale assembly of the giantPleurodeles waltlgenome.</title>
        <authorList>
            <person name="Brown T."/>
            <person name="Elewa A."/>
            <person name="Iarovenko S."/>
            <person name="Subramanian E."/>
            <person name="Araus A.J."/>
            <person name="Petzold A."/>
            <person name="Susuki M."/>
            <person name="Suzuki K.-i.T."/>
            <person name="Hayashi T."/>
            <person name="Toyoda A."/>
            <person name="Oliveira C."/>
            <person name="Osipova E."/>
            <person name="Leigh N.D."/>
            <person name="Simon A."/>
            <person name="Yun M.H."/>
        </authorList>
    </citation>
    <scope>NUCLEOTIDE SEQUENCE</scope>
    <source>
        <strain evidence="2">20211129_DDA</strain>
        <tissue evidence="2">Liver</tissue>
    </source>
</reference>
<feature type="compositionally biased region" description="Basic and acidic residues" evidence="1">
    <location>
        <begin position="43"/>
        <end position="61"/>
    </location>
</feature>
<feature type="region of interest" description="Disordered" evidence="1">
    <location>
        <begin position="1"/>
        <end position="88"/>
    </location>
</feature>
<organism evidence="2 3">
    <name type="scientific">Pleurodeles waltl</name>
    <name type="common">Iberian ribbed newt</name>
    <dbReference type="NCBI Taxonomy" id="8319"/>
    <lineage>
        <taxon>Eukaryota</taxon>
        <taxon>Metazoa</taxon>
        <taxon>Chordata</taxon>
        <taxon>Craniata</taxon>
        <taxon>Vertebrata</taxon>
        <taxon>Euteleostomi</taxon>
        <taxon>Amphibia</taxon>
        <taxon>Batrachia</taxon>
        <taxon>Caudata</taxon>
        <taxon>Salamandroidea</taxon>
        <taxon>Salamandridae</taxon>
        <taxon>Pleurodelinae</taxon>
        <taxon>Pleurodeles</taxon>
    </lineage>
</organism>
<evidence type="ECO:0000313" key="3">
    <source>
        <dbReference type="Proteomes" id="UP001066276"/>
    </source>
</evidence>
<gene>
    <name evidence="2" type="ORF">NDU88_010091</name>
</gene>
<keyword evidence="3" id="KW-1185">Reference proteome</keyword>
<protein>
    <submittedName>
        <fullName evidence="2">Uncharacterized protein</fullName>
    </submittedName>
</protein>
<comment type="caution">
    <text evidence="2">The sequence shown here is derived from an EMBL/GenBank/DDBJ whole genome shotgun (WGS) entry which is preliminary data.</text>
</comment>
<dbReference type="AlphaFoldDB" id="A0AAV7Q0X5"/>
<accession>A0AAV7Q0X5</accession>
<evidence type="ECO:0000313" key="2">
    <source>
        <dbReference type="EMBL" id="KAJ1131758.1"/>
    </source>
</evidence>
<dbReference type="Proteomes" id="UP001066276">
    <property type="component" value="Chromosome 7"/>
</dbReference>
<proteinExistence type="predicted"/>
<dbReference type="EMBL" id="JANPWB010000011">
    <property type="protein sequence ID" value="KAJ1131758.1"/>
    <property type="molecule type" value="Genomic_DNA"/>
</dbReference>
<evidence type="ECO:0000256" key="1">
    <source>
        <dbReference type="SAM" id="MobiDB-lite"/>
    </source>
</evidence>